<dbReference type="Gene3D" id="1.25.40.20">
    <property type="entry name" value="Ankyrin repeat-containing domain"/>
    <property type="match status" value="2"/>
</dbReference>
<evidence type="ECO:0000256" key="3">
    <source>
        <dbReference type="PROSITE-ProRule" id="PRU00023"/>
    </source>
</evidence>
<keyword evidence="1" id="KW-0677">Repeat</keyword>
<dbReference type="Pfam" id="PF13857">
    <property type="entry name" value="Ank_5"/>
    <property type="match status" value="1"/>
</dbReference>
<feature type="repeat" description="ANK" evidence="3">
    <location>
        <begin position="19"/>
        <end position="51"/>
    </location>
</feature>
<dbReference type="PROSITE" id="PS50297">
    <property type="entry name" value="ANK_REP_REGION"/>
    <property type="match status" value="2"/>
</dbReference>
<comment type="caution">
    <text evidence="4">The sequence shown here is derived from an EMBL/GenBank/DDBJ whole genome shotgun (WGS) entry which is preliminary data.</text>
</comment>
<organism evidence="4 5">
    <name type="scientific">Colletotrichum zoysiae</name>
    <dbReference type="NCBI Taxonomy" id="1216348"/>
    <lineage>
        <taxon>Eukaryota</taxon>
        <taxon>Fungi</taxon>
        <taxon>Dikarya</taxon>
        <taxon>Ascomycota</taxon>
        <taxon>Pezizomycotina</taxon>
        <taxon>Sordariomycetes</taxon>
        <taxon>Hypocreomycetidae</taxon>
        <taxon>Glomerellales</taxon>
        <taxon>Glomerellaceae</taxon>
        <taxon>Colletotrichum</taxon>
        <taxon>Colletotrichum graminicola species complex</taxon>
    </lineage>
</organism>
<evidence type="ECO:0000313" key="4">
    <source>
        <dbReference type="EMBL" id="KAK2034812.1"/>
    </source>
</evidence>
<evidence type="ECO:0000256" key="2">
    <source>
        <dbReference type="ARBA" id="ARBA00023043"/>
    </source>
</evidence>
<sequence>MDFYLHHSLINDVNTRTEEGYTPLHLAVLCGHTSVVEHLCALGCDINAQTLDGSSPLHLAAKRQRSEIAKYLIDAGCRFSWDSAGMTPSLYALHSNNPTLVELFHSAEVEHGPENHERRAYHQLMRRKAFALSFDDAILHNNLRHCQDLVARGFDFEVPLRSCGGCSPLVKAIMLERTAIVKWLLDNGASLSRVFCDVRPGVTAVHLLLENPNMVEILPLAFECYLKQGGTILGASRSLIVTAAASDNTYTGLKLLLEHLVHHKEQYA</sequence>
<dbReference type="InterPro" id="IPR036770">
    <property type="entry name" value="Ankyrin_rpt-contain_sf"/>
</dbReference>
<dbReference type="SMART" id="SM00248">
    <property type="entry name" value="ANK"/>
    <property type="match status" value="3"/>
</dbReference>
<dbReference type="PRINTS" id="PR01415">
    <property type="entry name" value="ANKYRIN"/>
</dbReference>
<dbReference type="PANTHER" id="PTHR24171">
    <property type="entry name" value="ANKYRIN REPEAT DOMAIN-CONTAINING PROTEIN 39-RELATED"/>
    <property type="match status" value="1"/>
</dbReference>
<keyword evidence="5" id="KW-1185">Reference proteome</keyword>
<dbReference type="EMBL" id="MU842812">
    <property type="protein sequence ID" value="KAK2034812.1"/>
    <property type="molecule type" value="Genomic_DNA"/>
</dbReference>
<gene>
    <name evidence="4" type="ORF">LX32DRAFT_607979</name>
</gene>
<keyword evidence="2 3" id="KW-0040">ANK repeat</keyword>
<evidence type="ECO:0000313" key="5">
    <source>
        <dbReference type="Proteomes" id="UP001232148"/>
    </source>
</evidence>
<dbReference type="PROSITE" id="PS50088">
    <property type="entry name" value="ANK_REPEAT"/>
    <property type="match status" value="2"/>
</dbReference>
<dbReference type="AlphaFoldDB" id="A0AAD9M7F2"/>
<proteinExistence type="predicted"/>
<dbReference type="SUPFAM" id="SSF48403">
    <property type="entry name" value="Ankyrin repeat"/>
    <property type="match status" value="1"/>
</dbReference>
<dbReference type="Proteomes" id="UP001232148">
    <property type="component" value="Unassembled WGS sequence"/>
</dbReference>
<feature type="repeat" description="ANK" evidence="3">
    <location>
        <begin position="52"/>
        <end position="84"/>
    </location>
</feature>
<dbReference type="InterPro" id="IPR002110">
    <property type="entry name" value="Ankyrin_rpt"/>
</dbReference>
<accession>A0AAD9M7F2</accession>
<evidence type="ECO:0000256" key="1">
    <source>
        <dbReference type="ARBA" id="ARBA00022737"/>
    </source>
</evidence>
<reference evidence="4" key="1">
    <citation type="submission" date="2021-06" db="EMBL/GenBank/DDBJ databases">
        <title>Comparative genomics, transcriptomics and evolutionary studies reveal genomic signatures of adaptation to plant cell wall in hemibiotrophic fungi.</title>
        <authorList>
            <consortium name="DOE Joint Genome Institute"/>
            <person name="Baroncelli R."/>
            <person name="Diaz J.F."/>
            <person name="Benocci T."/>
            <person name="Peng M."/>
            <person name="Battaglia E."/>
            <person name="Haridas S."/>
            <person name="Andreopoulos W."/>
            <person name="Labutti K."/>
            <person name="Pangilinan J."/>
            <person name="Floch G.L."/>
            <person name="Makela M.R."/>
            <person name="Henrissat B."/>
            <person name="Grigoriev I.V."/>
            <person name="Crouch J.A."/>
            <person name="De Vries R.P."/>
            <person name="Sukno S.A."/>
            <person name="Thon M.R."/>
        </authorList>
    </citation>
    <scope>NUCLEOTIDE SEQUENCE</scope>
    <source>
        <strain evidence="4">MAFF235873</strain>
    </source>
</reference>
<name>A0AAD9M7F2_9PEZI</name>
<protein>
    <submittedName>
        <fullName evidence="4">Ankyrin</fullName>
    </submittedName>
</protein>